<protein>
    <submittedName>
        <fullName evidence="2">(Mediterranean fruit fly) hypothetical protein</fullName>
    </submittedName>
</protein>
<accession>A0A811VGI0</accession>
<comment type="caution">
    <text evidence="2">The sequence shown here is derived from an EMBL/GenBank/DDBJ whole genome shotgun (WGS) entry which is preliminary data.</text>
</comment>
<proteinExistence type="predicted"/>
<name>A0A811VGI0_CERCA</name>
<dbReference type="EMBL" id="CAJHJT010000056">
    <property type="protein sequence ID" value="CAD7014400.1"/>
    <property type="molecule type" value="Genomic_DNA"/>
</dbReference>
<sequence>MENRTKLQINILHNTYQMCNSFQLQKSHLVHFCNFLSKICIFNYEQRKKTFSCTSTSNHTNCPHLHQLLNHKFRRTTTKRKSHGGGKHFPAEVTRKKRR</sequence>
<feature type="compositionally biased region" description="Basic and acidic residues" evidence="1">
    <location>
        <begin position="89"/>
        <end position="99"/>
    </location>
</feature>
<dbReference type="Proteomes" id="UP000606786">
    <property type="component" value="Unassembled WGS sequence"/>
</dbReference>
<organism evidence="2 3">
    <name type="scientific">Ceratitis capitata</name>
    <name type="common">Mediterranean fruit fly</name>
    <name type="synonym">Tephritis capitata</name>
    <dbReference type="NCBI Taxonomy" id="7213"/>
    <lineage>
        <taxon>Eukaryota</taxon>
        <taxon>Metazoa</taxon>
        <taxon>Ecdysozoa</taxon>
        <taxon>Arthropoda</taxon>
        <taxon>Hexapoda</taxon>
        <taxon>Insecta</taxon>
        <taxon>Pterygota</taxon>
        <taxon>Neoptera</taxon>
        <taxon>Endopterygota</taxon>
        <taxon>Diptera</taxon>
        <taxon>Brachycera</taxon>
        <taxon>Muscomorpha</taxon>
        <taxon>Tephritoidea</taxon>
        <taxon>Tephritidae</taxon>
        <taxon>Ceratitis</taxon>
        <taxon>Ceratitis</taxon>
    </lineage>
</organism>
<dbReference type="AlphaFoldDB" id="A0A811VGI0"/>
<evidence type="ECO:0000313" key="2">
    <source>
        <dbReference type="EMBL" id="CAD7014400.1"/>
    </source>
</evidence>
<evidence type="ECO:0000256" key="1">
    <source>
        <dbReference type="SAM" id="MobiDB-lite"/>
    </source>
</evidence>
<gene>
    <name evidence="2" type="ORF">CCAP1982_LOCUS22393</name>
</gene>
<keyword evidence="3" id="KW-1185">Reference proteome</keyword>
<reference evidence="2" key="1">
    <citation type="submission" date="2020-11" db="EMBL/GenBank/DDBJ databases">
        <authorList>
            <person name="Whitehead M."/>
        </authorList>
    </citation>
    <scope>NUCLEOTIDE SEQUENCE</scope>
    <source>
        <strain evidence="2">EGII</strain>
    </source>
</reference>
<feature type="region of interest" description="Disordered" evidence="1">
    <location>
        <begin position="76"/>
        <end position="99"/>
    </location>
</feature>
<feature type="compositionally biased region" description="Basic residues" evidence="1">
    <location>
        <begin position="76"/>
        <end position="86"/>
    </location>
</feature>
<evidence type="ECO:0000313" key="3">
    <source>
        <dbReference type="Proteomes" id="UP000606786"/>
    </source>
</evidence>